<dbReference type="Proteomes" id="UP000789702">
    <property type="component" value="Unassembled WGS sequence"/>
</dbReference>
<organism evidence="1 2">
    <name type="scientific">Dentiscutata heterogama</name>
    <dbReference type="NCBI Taxonomy" id="1316150"/>
    <lineage>
        <taxon>Eukaryota</taxon>
        <taxon>Fungi</taxon>
        <taxon>Fungi incertae sedis</taxon>
        <taxon>Mucoromycota</taxon>
        <taxon>Glomeromycotina</taxon>
        <taxon>Glomeromycetes</taxon>
        <taxon>Diversisporales</taxon>
        <taxon>Gigasporaceae</taxon>
        <taxon>Dentiscutata</taxon>
    </lineage>
</organism>
<reference evidence="1" key="1">
    <citation type="submission" date="2021-06" db="EMBL/GenBank/DDBJ databases">
        <authorList>
            <person name="Kallberg Y."/>
            <person name="Tangrot J."/>
            <person name="Rosling A."/>
        </authorList>
    </citation>
    <scope>NUCLEOTIDE SEQUENCE</scope>
    <source>
        <strain evidence="1">IL203A</strain>
    </source>
</reference>
<gene>
    <name evidence="1" type="ORF">DHETER_LOCUS8234</name>
</gene>
<evidence type="ECO:0000313" key="2">
    <source>
        <dbReference type="Proteomes" id="UP000789702"/>
    </source>
</evidence>
<accession>A0ACA9N684</accession>
<evidence type="ECO:0000313" key="1">
    <source>
        <dbReference type="EMBL" id="CAG8626658.1"/>
    </source>
</evidence>
<proteinExistence type="predicted"/>
<keyword evidence="2" id="KW-1185">Reference proteome</keyword>
<dbReference type="EMBL" id="CAJVPU010012796">
    <property type="protein sequence ID" value="CAG8626658.1"/>
    <property type="molecule type" value="Genomic_DNA"/>
</dbReference>
<comment type="caution">
    <text evidence="1">The sequence shown here is derived from an EMBL/GenBank/DDBJ whole genome shotgun (WGS) entry which is preliminary data.</text>
</comment>
<name>A0ACA9N684_9GLOM</name>
<protein>
    <submittedName>
        <fullName evidence="1">5134_t:CDS:1</fullName>
    </submittedName>
</protein>
<feature type="non-terminal residue" evidence="1">
    <location>
        <position position="1"/>
    </location>
</feature>
<sequence>YSSDIVKNSKEASNIELFFSTLLNNKGIKSKFGPLALDSNFSSRYIKVEDVISDIDNIDNHISNFDEIIDVDNVVQENEIKGDIKKERDKRSMHGNKKVIDTDEDIQSDEIKGAAKKERGKRSMHDSKKGSGYASRSL</sequence>